<reference evidence="1 2" key="1">
    <citation type="submission" date="2017-09" db="EMBL/GenBank/DDBJ databases">
        <title>Depth-based differentiation of microbial function through sediment-hosted aquifers and enrichment of novel symbionts in the deep terrestrial subsurface.</title>
        <authorList>
            <person name="Probst A.J."/>
            <person name="Ladd B."/>
            <person name="Jarett J.K."/>
            <person name="Geller-Mcgrath D.E."/>
            <person name="Sieber C.M."/>
            <person name="Emerson J.B."/>
            <person name="Anantharaman K."/>
            <person name="Thomas B.C."/>
            <person name="Malmstrom R."/>
            <person name="Stieglmeier M."/>
            <person name="Klingl A."/>
            <person name="Woyke T."/>
            <person name="Ryan C.M."/>
            <person name="Banfield J.F."/>
        </authorList>
    </citation>
    <scope>NUCLEOTIDE SEQUENCE [LARGE SCALE GENOMIC DNA]</scope>
    <source>
        <strain evidence="1">CG11_big_fil_rev_8_21_14_0_20_39_10</strain>
    </source>
</reference>
<evidence type="ECO:0000313" key="2">
    <source>
        <dbReference type="Proteomes" id="UP000230869"/>
    </source>
</evidence>
<proteinExistence type="predicted"/>
<sequence>MNEPAPETGEYQYKNADLGFELALPAEFIYYQTQRKTTDNFVDIEFFVPTGDENYYSEVFGYTNPVTIRIFDKDYYENQSDMKSVYKELTEKNKKVYTIRFWENIPSDWRDKWNDELKQKVIDGFMIK</sequence>
<comment type="caution">
    <text evidence="1">The sequence shown here is derived from an EMBL/GenBank/DDBJ whole genome shotgun (WGS) entry which is preliminary data.</text>
</comment>
<gene>
    <name evidence="1" type="ORF">COV49_04040</name>
</gene>
<dbReference type="Proteomes" id="UP000230869">
    <property type="component" value="Unassembled WGS sequence"/>
</dbReference>
<dbReference type="AlphaFoldDB" id="A0A2M6K841"/>
<evidence type="ECO:0000313" key="1">
    <source>
        <dbReference type="EMBL" id="PIR12855.1"/>
    </source>
</evidence>
<dbReference type="EMBL" id="PCWW01000069">
    <property type="protein sequence ID" value="PIR12855.1"/>
    <property type="molecule type" value="Genomic_DNA"/>
</dbReference>
<protein>
    <submittedName>
        <fullName evidence="1">Uncharacterized protein</fullName>
    </submittedName>
</protein>
<name>A0A2M6K841_9BACT</name>
<accession>A0A2M6K841</accession>
<organism evidence="1 2">
    <name type="scientific">Candidatus Falkowbacteria bacterium CG11_big_fil_rev_8_21_14_0_20_39_10</name>
    <dbReference type="NCBI Taxonomy" id="1974570"/>
    <lineage>
        <taxon>Bacteria</taxon>
        <taxon>Candidatus Falkowiibacteriota</taxon>
    </lineage>
</organism>